<keyword evidence="2" id="KW-0378">Hydrolase</keyword>
<dbReference type="SUPFAM" id="SSF50370">
    <property type="entry name" value="Ricin B-like lectins"/>
    <property type="match status" value="1"/>
</dbReference>
<dbReference type="InterPro" id="IPR035992">
    <property type="entry name" value="Ricin_B-like_lectins"/>
</dbReference>
<feature type="region of interest" description="Disordered" evidence="7">
    <location>
        <begin position="186"/>
        <end position="211"/>
    </location>
</feature>
<dbReference type="PROSITE" id="PS50231">
    <property type="entry name" value="RICIN_B_LECTIN"/>
    <property type="match status" value="1"/>
</dbReference>
<dbReference type="InterPro" id="IPR033131">
    <property type="entry name" value="Pectinesterase_Asp_AS"/>
</dbReference>
<comment type="caution">
    <text evidence="10">The sequence shown here is derived from an EMBL/GenBank/DDBJ whole genome shotgun (WGS) entry which is preliminary data.</text>
</comment>
<keyword evidence="6" id="KW-0119">Carbohydrate metabolism</keyword>
<dbReference type="Gene3D" id="2.80.10.50">
    <property type="match status" value="1"/>
</dbReference>
<comment type="similarity">
    <text evidence="1">Belongs to the pectinesterase family.</text>
</comment>
<feature type="domain" description="Ricin B lectin" evidence="8">
    <location>
        <begin position="48"/>
        <end position="184"/>
    </location>
</feature>
<keyword evidence="3" id="KW-0063">Aspartyl esterase</keyword>
<dbReference type="Proteomes" id="UP001501074">
    <property type="component" value="Unassembled WGS sequence"/>
</dbReference>
<sequence length="816" mass="85934">MPATSRNPLRLLRKRHTALTGGLVVAAVAVIIGSQMLPSSAANPVAGTTYELVNAKSSLCVDVPSASRAAGAQLQQWGCTDDTWQQFKLVDQGSSQYWLQSTNSGQCVDVPSGSKTAGTRLQQWGCSAGQANQLWTLTASGTGHQLVNVNSGLCVSVKDGSTSSAAAIVQDTCTTNNRMQWTLATTGSGAGSGATPAPTTTTSSSAGNTVAADGTGTYKTVQAAIDAVGEGNKSRVTITIKPGTYREIVTVPKTKPYITLTGTGPAAKDVLIVNNHSAGAYGTSGSSTAFVNGTDFAASNLTFSNDFDESTSTSGQQAVALDVNADRAVFTNVRVLGDQDTLLINSGRTYFRGGYVEGTVDFIFGGGTAVFDSTSIYEKRSTGGPLTAAKTDAANKYGFLLYKTSITGATNNTTQFGRPWGADGQVVVRESTLSATVKTAEPWTDMSGNTWEKARFFEYRNTGAGATTNSNRPQLTATQAAEYTPAKYLAGSDSWNPVTTTATSTTTAAATTSSSATKTWSNTADGFASTDGGTTGGAAGTTVTVKTYDDLVKYSTATSPYVVKIAASVKVPTYGYEIPVTSDKTLIGVGTSGKILNGGIILKAGVHNVIVRNLTIGETEMTSDDPDDKEFDYDGIQMDTANHIWIDHNTFTKINDGMIDSRKDTTNLTVSWNRMGDHNKTFGIGWTDSATAKITIHHNWIFNSNQRNPSVDNVARAHLYNNYLQNVTSYGNNARGATKMVVENSYFEKVKDPYFAGDTTASVSQSGSVCVSCTGRQQTVGTTFKPSDYYKYTLDPAADVPSLVRTYAGPQANIGS</sequence>
<accession>A0ABP7AQY5</accession>
<dbReference type="PANTHER" id="PTHR31321:SF57">
    <property type="entry name" value="PECTINESTERASE 53-RELATED"/>
    <property type="match status" value="1"/>
</dbReference>
<evidence type="ECO:0000256" key="2">
    <source>
        <dbReference type="ARBA" id="ARBA00022801"/>
    </source>
</evidence>
<evidence type="ECO:0000313" key="10">
    <source>
        <dbReference type="EMBL" id="GAA3638553.1"/>
    </source>
</evidence>
<evidence type="ECO:0000256" key="1">
    <source>
        <dbReference type="ARBA" id="ARBA00008891"/>
    </source>
</evidence>
<protein>
    <recommendedName>
        <fullName evidence="12">Pectinesterase</fullName>
    </recommendedName>
</protein>
<dbReference type="InterPro" id="IPR000772">
    <property type="entry name" value="Ricin_B_lectin"/>
</dbReference>
<evidence type="ECO:0000256" key="3">
    <source>
        <dbReference type="ARBA" id="ARBA00023085"/>
    </source>
</evidence>
<comment type="similarity">
    <text evidence="6">Belongs to the polysaccharide lyase 1 family.</text>
</comment>
<comment type="subcellular location">
    <subcellularLocation>
        <location evidence="6">Secreted</location>
    </subcellularLocation>
</comment>
<dbReference type="Gene3D" id="2.160.20.10">
    <property type="entry name" value="Single-stranded right-handed beta-helix, Pectin lyase-like"/>
    <property type="match status" value="2"/>
</dbReference>
<keyword evidence="6" id="KW-0964">Secreted</keyword>
<dbReference type="SMART" id="SM00458">
    <property type="entry name" value="RICIN"/>
    <property type="match status" value="1"/>
</dbReference>
<evidence type="ECO:0000313" key="11">
    <source>
        <dbReference type="Proteomes" id="UP001501074"/>
    </source>
</evidence>
<dbReference type="InterPro" id="IPR012334">
    <property type="entry name" value="Pectin_lyas_fold"/>
</dbReference>
<feature type="domain" description="Pectate lyase" evidence="9">
    <location>
        <begin position="538"/>
        <end position="753"/>
    </location>
</feature>
<dbReference type="SUPFAM" id="SSF51126">
    <property type="entry name" value="Pectin lyase-like"/>
    <property type="match status" value="2"/>
</dbReference>
<proteinExistence type="inferred from homology"/>
<dbReference type="Pfam" id="PF14200">
    <property type="entry name" value="RicinB_lectin_2"/>
    <property type="match status" value="2"/>
</dbReference>
<dbReference type="RefSeq" id="WP_231481439.1">
    <property type="nucleotide sequence ID" value="NZ_BAAAZO010000012.1"/>
</dbReference>
<dbReference type="Pfam" id="PF00544">
    <property type="entry name" value="Pectate_lyase_4"/>
    <property type="match status" value="1"/>
</dbReference>
<keyword evidence="4 6" id="KW-0456">Lyase</keyword>
<dbReference type="PANTHER" id="PTHR31321">
    <property type="entry name" value="ACYL-COA THIOESTER HYDROLASE YBHC-RELATED"/>
    <property type="match status" value="1"/>
</dbReference>
<reference evidence="11" key="1">
    <citation type="journal article" date="2019" name="Int. J. Syst. Evol. Microbiol.">
        <title>The Global Catalogue of Microorganisms (GCM) 10K type strain sequencing project: providing services to taxonomists for standard genome sequencing and annotation.</title>
        <authorList>
            <consortium name="The Broad Institute Genomics Platform"/>
            <consortium name="The Broad Institute Genome Sequencing Center for Infectious Disease"/>
            <person name="Wu L."/>
            <person name="Ma J."/>
        </authorList>
    </citation>
    <scope>NUCLEOTIDE SEQUENCE [LARGE SCALE GENOMIC DNA]</scope>
    <source>
        <strain evidence="11">JCM 16902</strain>
    </source>
</reference>
<gene>
    <name evidence="10" type="ORF">GCM10022223_66980</name>
</gene>
<evidence type="ECO:0000256" key="5">
    <source>
        <dbReference type="PROSITE-ProRule" id="PRU10040"/>
    </source>
</evidence>
<dbReference type="InterPro" id="IPR002022">
    <property type="entry name" value="Pec_lyase"/>
</dbReference>
<evidence type="ECO:0000259" key="9">
    <source>
        <dbReference type="SMART" id="SM00656"/>
    </source>
</evidence>
<dbReference type="InterPro" id="IPR000070">
    <property type="entry name" value="Pectinesterase_cat"/>
</dbReference>
<feature type="active site" evidence="5">
    <location>
        <position position="361"/>
    </location>
</feature>
<name>A0ABP7AQY5_9ACTN</name>
<evidence type="ECO:0000256" key="7">
    <source>
        <dbReference type="SAM" id="MobiDB-lite"/>
    </source>
</evidence>
<dbReference type="Pfam" id="PF01095">
    <property type="entry name" value="Pectinesterase"/>
    <property type="match status" value="1"/>
</dbReference>
<evidence type="ECO:0000256" key="6">
    <source>
        <dbReference type="RuleBase" id="RU361173"/>
    </source>
</evidence>
<keyword evidence="6" id="KW-0624">Polysaccharide degradation</keyword>
<evidence type="ECO:0000256" key="4">
    <source>
        <dbReference type="ARBA" id="ARBA00023239"/>
    </source>
</evidence>
<organism evidence="10 11">
    <name type="scientific">Kineosporia mesophila</name>
    <dbReference type="NCBI Taxonomy" id="566012"/>
    <lineage>
        <taxon>Bacteria</taxon>
        <taxon>Bacillati</taxon>
        <taxon>Actinomycetota</taxon>
        <taxon>Actinomycetes</taxon>
        <taxon>Kineosporiales</taxon>
        <taxon>Kineosporiaceae</taxon>
        <taxon>Kineosporia</taxon>
    </lineage>
</organism>
<dbReference type="EMBL" id="BAAAZO010000012">
    <property type="protein sequence ID" value="GAA3638553.1"/>
    <property type="molecule type" value="Genomic_DNA"/>
</dbReference>
<keyword evidence="11" id="KW-1185">Reference proteome</keyword>
<dbReference type="CDD" id="cd00161">
    <property type="entry name" value="beta-trefoil_Ricin-like"/>
    <property type="match status" value="1"/>
</dbReference>
<evidence type="ECO:0008006" key="12">
    <source>
        <dbReference type="Google" id="ProtNLM"/>
    </source>
</evidence>
<evidence type="ECO:0000259" key="8">
    <source>
        <dbReference type="SMART" id="SM00458"/>
    </source>
</evidence>
<feature type="compositionally biased region" description="Low complexity" evidence="7">
    <location>
        <begin position="193"/>
        <end position="207"/>
    </location>
</feature>
<dbReference type="SMART" id="SM00656">
    <property type="entry name" value="Amb_all"/>
    <property type="match status" value="1"/>
</dbReference>
<dbReference type="PROSITE" id="PS00503">
    <property type="entry name" value="PECTINESTERASE_2"/>
    <property type="match status" value="1"/>
</dbReference>
<dbReference type="InterPro" id="IPR011050">
    <property type="entry name" value="Pectin_lyase_fold/virulence"/>
</dbReference>